<feature type="compositionally biased region" description="Basic and acidic residues" evidence="2">
    <location>
        <begin position="26"/>
        <end position="55"/>
    </location>
</feature>
<reference evidence="5" key="1">
    <citation type="submission" date="2023-07" db="EMBL/GenBank/DDBJ databases">
        <title>30 novel species of actinomycetes from the DSMZ collection.</title>
        <authorList>
            <person name="Nouioui I."/>
        </authorList>
    </citation>
    <scope>NUCLEOTIDE SEQUENCE [LARGE SCALE GENOMIC DNA]</scope>
    <source>
        <strain evidence="5">DSM 45834</strain>
    </source>
</reference>
<dbReference type="Pfam" id="PF05532">
    <property type="entry name" value="CsbD"/>
    <property type="match status" value="1"/>
</dbReference>
<comment type="caution">
    <text evidence="4">The sequence shown here is derived from an EMBL/GenBank/DDBJ whole genome shotgun (WGS) entry which is preliminary data.</text>
</comment>
<dbReference type="EMBL" id="JAVREJ010000035">
    <property type="protein sequence ID" value="MDT0353541.1"/>
    <property type="molecule type" value="Genomic_DNA"/>
</dbReference>
<feature type="domain" description="CsbD-like" evidence="3">
    <location>
        <begin position="5"/>
        <end position="55"/>
    </location>
</feature>
<dbReference type="SUPFAM" id="SSF69047">
    <property type="entry name" value="Hypothetical protein YjbJ"/>
    <property type="match status" value="1"/>
</dbReference>
<evidence type="ECO:0000256" key="2">
    <source>
        <dbReference type="SAM" id="MobiDB-lite"/>
    </source>
</evidence>
<accession>A0ABU2NHV7</accession>
<evidence type="ECO:0000259" key="3">
    <source>
        <dbReference type="Pfam" id="PF05532"/>
    </source>
</evidence>
<evidence type="ECO:0000313" key="5">
    <source>
        <dbReference type="Proteomes" id="UP001183202"/>
    </source>
</evidence>
<sequence>MSFADKVNNKAREMRGRVKRNTGEVIGDRRLQAEGRSEERGSHFRQAGERLKDAFLGRGPRRPRY</sequence>
<name>A0ABU2NHV7_9PSEU</name>
<evidence type="ECO:0000256" key="1">
    <source>
        <dbReference type="ARBA" id="ARBA00009129"/>
    </source>
</evidence>
<dbReference type="InterPro" id="IPR036629">
    <property type="entry name" value="YjbJ_sf"/>
</dbReference>
<keyword evidence="5" id="KW-1185">Reference proteome</keyword>
<dbReference type="InterPro" id="IPR008462">
    <property type="entry name" value="CsbD"/>
</dbReference>
<proteinExistence type="inferred from homology"/>
<feature type="region of interest" description="Disordered" evidence="2">
    <location>
        <begin position="1"/>
        <end position="65"/>
    </location>
</feature>
<organism evidence="4 5">
    <name type="scientific">Pseudonocardia charpentierae</name>
    <dbReference type="NCBI Taxonomy" id="3075545"/>
    <lineage>
        <taxon>Bacteria</taxon>
        <taxon>Bacillati</taxon>
        <taxon>Actinomycetota</taxon>
        <taxon>Actinomycetes</taxon>
        <taxon>Pseudonocardiales</taxon>
        <taxon>Pseudonocardiaceae</taxon>
        <taxon>Pseudonocardia</taxon>
    </lineage>
</organism>
<protein>
    <submittedName>
        <fullName evidence="4">CsbD family protein</fullName>
    </submittedName>
</protein>
<evidence type="ECO:0000313" key="4">
    <source>
        <dbReference type="EMBL" id="MDT0353541.1"/>
    </source>
</evidence>
<feature type="compositionally biased region" description="Basic and acidic residues" evidence="2">
    <location>
        <begin position="7"/>
        <end position="16"/>
    </location>
</feature>
<comment type="similarity">
    <text evidence="1">Belongs to the UPF0337 (CsbD) family.</text>
</comment>
<gene>
    <name evidence="4" type="ORF">RM445_29015</name>
</gene>
<dbReference type="Proteomes" id="UP001183202">
    <property type="component" value="Unassembled WGS sequence"/>
</dbReference>
<dbReference type="RefSeq" id="WP_311560052.1">
    <property type="nucleotide sequence ID" value="NZ_JAVREJ010000035.1"/>
</dbReference>